<protein>
    <submittedName>
        <fullName evidence="1">Glycoside hydrolase family 104 protein</fullName>
    </submittedName>
</protein>
<organism evidence="1 2">
    <name type="scientific">Serratia silvae</name>
    <dbReference type="NCBI Taxonomy" id="2824122"/>
    <lineage>
        <taxon>Bacteria</taxon>
        <taxon>Pseudomonadati</taxon>
        <taxon>Pseudomonadota</taxon>
        <taxon>Gammaproteobacteria</taxon>
        <taxon>Enterobacterales</taxon>
        <taxon>Yersiniaceae</taxon>
        <taxon>Serratia</taxon>
    </lineage>
</organism>
<dbReference type="Proteomes" id="UP001165275">
    <property type="component" value="Unassembled WGS sequence"/>
</dbReference>
<name>A0ABT0KH53_9GAMM</name>
<dbReference type="GO" id="GO:0016787">
    <property type="term" value="F:hydrolase activity"/>
    <property type="evidence" value="ECO:0007669"/>
    <property type="project" value="UniProtKB-KW"/>
</dbReference>
<dbReference type="Gene3D" id="1.10.530.10">
    <property type="match status" value="1"/>
</dbReference>
<dbReference type="CDD" id="cd00736">
    <property type="entry name" value="lambda_lys-like"/>
    <property type="match status" value="1"/>
</dbReference>
<proteinExistence type="predicted"/>
<dbReference type="SUPFAM" id="SSF53955">
    <property type="entry name" value="Lysozyme-like"/>
    <property type="match status" value="1"/>
</dbReference>
<evidence type="ECO:0000313" key="2">
    <source>
        <dbReference type="Proteomes" id="UP001165275"/>
    </source>
</evidence>
<keyword evidence="1" id="KW-0378">Hydrolase</keyword>
<gene>
    <name evidence="1" type="ORF">KAJ71_20430</name>
</gene>
<dbReference type="InterPro" id="IPR023346">
    <property type="entry name" value="Lysozyme-like_dom_sf"/>
</dbReference>
<keyword evidence="2" id="KW-1185">Reference proteome</keyword>
<reference evidence="1" key="1">
    <citation type="submission" date="2021-04" db="EMBL/GenBank/DDBJ databases">
        <title>Genome sequence of Serratia sp. arafor3.</title>
        <authorList>
            <person name="Besaury L."/>
        </authorList>
    </citation>
    <scope>NUCLEOTIDE SEQUENCE</scope>
    <source>
        <strain evidence="1">Arafor3</strain>
    </source>
</reference>
<comment type="caution">
    <text evidence="1">The sequence shown here is derived from an EMBL/GenBank/DDBJ whole genome shotgun (WGS) entry which is preliminary data.</text>
</comment>
<accession>A0ABT0KH53</accession>
<dbReference type="RefSeq" id="WP_248947369.1">
    <property type="nucleotide sequence ID" value="NZ_CBCSGY010000016.1"/>
</dbReference>
<evidence type="ECO:0000313" key="1">
    <source>
        <dbReference type="EMBL" id="MCL1031364.1"/>
    </source>
</evidence>
<dbReference type="EMBL" id="JAGQDC010000021">
    <property type="protein sequence ID" value="MCL1031364.1"/>
    <property type="molecule type" value="Genomic_DNA"/>
</dbReference>
<sequence length="161" mass="18136">MNINRKAFRATIAFSEGTSTHKLTKNDGYDVIVTGLDMKLEVFTDYSDHPFANGRPSKVFNKKGETSSASGRYQLMKRWWKAYKVQLKLTDFSPASQDAVAMQQIKERGALDDIDAGRIESAIYKCRKTWASFPGANYEQHENSLEKLLKVFVDAGGILSE</sequence>